<feature type="domain" description="Glycosyl transferase family 51" evidence="17">
    <location>
        <begin position="68"/>
        <end position="232"/>
    </location>
</feature>
<evidence type="ECO:0000256" key="8">
    <source>
        <dbReference type="ARBA" id="ARBA00022960"/>
    </source>
</evidence>
<dbReference type="Pfam" id="PF00912">
    <property type="entry name" value="Transgly"/>
    <property type="match status" value="1"/>
</dbReference>
<keyword evidence="7" id="KW-0378">Hydrolase</keyword>
<dbReference type="GO" id="GO:0006508">
    <property type="term" value="P:proteolysis"/>
    <property type="evidence" value="ECO:0007669"/>
    <property type="project" value="UniProtKB-KW"/>
</dbReference>
<keyword evidence="11" id="KW-0472">Membrane</keyword>
<sequence length="515" mass="57680">MRILNFLSKHIIVLVLTPVFVVTSGFGAAYINVKDQLPRIPDNLRYLNQQPPTEIYSHDGKLLKVLGDRSYMTLDLMPHHFKKAIVAVEDAAFYEHHGIDPVAILRAFVINLASGNSVQGGSTITQQLAKNLFFSFEKTYQRKLKELLMAFQIESTFSKPEILEAYANQVYFGKGAYGINKASHVYYGKNPKELTLLQSAVLAGIPKSPNKLNPLNNREASLKRARFVLSRMVDEEFISEKEKTKALQSELNLREANNKKNPDSYFVDYVLSEMEEKYEKEFIHFGGLKIFTTLDSGMQRAALDAAEKHTHFLESRMLKEEGQGPLETAVVTVDNLSGAIRVLLGGLDYSKSQFNRAVSNNRMPGSSFKPFVYMSAFENLGYHPGSIFVDEPISMDIPGTTPWAPNNFNDEFKGPVILKEALANSINVIAAKLMYELSPKKVIQTARKFGISSPLNNNYSLALGSSGISVLELASAYSVIANLGTYKEPFIVFRVEDHGGNILYDHFIEKSKRFS</sequence>
<dbReference type="InterPro" id="IPR001460">
    <property type="entry name" value="PCN-bd_Tpept"/>
</dbReference>
<dbReference type="Gene3D" id="3.40.710.10">
    <property type="entry name" value="DD-peptidase/beta-lactamase superfamily"/>
    <property type="match status" value="1"/>
</dbReference>
<comment type="subcellular location">
    <subcellularLocation>
        <location evidence="1">Membrane</location>
    </subcellularLocation>
</comment>
<dbReference type="EC" id="2.4.99.28" evidence="14"/>
<keyword evidence="5" id="KW-0808">Transferase</keyword>
<dbReference type="GO" id="GO:0008658">
    <property type="term" value="F:penicillin binding"/>
    <property type="evidence" value="ECO:0007669"/>
    <property type="project" value="InterPro"/>
</dbReference>
<reference evidence="18" key="1">
    <citation type="submission" date="2018-05" db="EMBL/GenBank/DDBJ databases">
        <authorList>
            <person name="Lanie J.A."/>
            <person name="Ng W.-L."/>
            <person name="Kazmierczak K.M."/>
            <person name="Andrzejewski T.M."/>
            <person name="Davidsen T.M."/>
            <person name="Wayne K.J."/>
            <person name="Tettelin H."/>
            <person name="Glass J.I."/>
            <person name="Rusch D."/>
            <person name="Podicherti R."/>
            <person name="Tsui H.-C.T."/>
            <person name="Winkler M.E."/>
        </authorList>
    </citation>
    <scope>NUCLEOTIDE SEQUENCE</scope>
</reference>
<dbReference type="EMBL" id="UINC01018982">
    <property type="protein sequence ID" value="SVA80118.1"/>
    <property type="molecule type" value="Genomic_DNA"/>
</dbReference>
<keyword evidence="9" id="KW-0573">Peptidoglycan synthesis</keyword>
<evidence type="ECO:0000256" key="12">
    <source>
        <dbReference type="ARBA" id="ARBA00023268"/>
    </source>
</evidence>
<evidence type="ECO:0000256" key="5">
    <source>
        <dbReference type="ARBA" id="ARBA00022679"/>
    </source>
</evidence>
<evidence type="ECO:0000256" key="15">
    <source>
        <dbReference type="ARBA" id="ARBA00049902"/>
    </source>
</evidence>
<dbReference type="GO" id="GO:0008955">
    <property type="term" value="F:peptidoglycan glycosyltransferase activity"/>
    <property type="evidence" value="ECO:0007669"/>
    <property type="project" value="UniProtKB-EC"/>
</dbReference>
<evidence type="ECO:0000256" key="1">
    <source>
        <dbReference type="ARBA" id="ARBA00004370"/>
    </source>
</evidence>
<evidence type="ECO:0000313" key="18">
    <source>
        <dbReference type="EMBL" id="SVA80118.1"/>
    </source>
</evidence>
<evidence type="ECO:0000259" key="17">
    <source>
        <dbReference type="Pfam" id="PF00912"/>
    </source>
</evidence>
<dbReference type="GO" id="GO:0016020">
    <property type="term" value="C:membrane"/>
    <property type="evidence" value="ECO:0007669"/>
    <property type="project" value="UniProtKB-SubCell"/>
</dbReference>
<evidence type="ECO:0000256" key="14">
    <source>
        <dbReference type="ARBA" id="ARBA00044770"/>
    </source>
</evidence>
<keyword evidence="6" id="KW-0812">Transmembrane</keyword>
<evidence type="ECO:0000256" key="2">
    <source>
        <dbReference type="ARBA" id="ARBA00022645"/>
    </source>
</evidence>
<proteinExistence type="predicted"/>
<evidence type="ECO:0000256" key="3">
    <source>
        <dbReference type="ARBA" id="ARBA00022670"/>
    </source>
</evidence>
<comment type="catalytic activity">
    <reaction evidence="15">
        <text>[GlcNAc-(1-&gt;4)-Mur2Ac(oyl-L-Ala-gamma-D-Glu-L-Lys-D-Ala-D-Ala)](n)-di-trans,octa-cis-undecaprenyl diphosphate + beta-D-GlcNAc-(1-&gt;4)-Mur2Ac(oyl-L-Ala-gamma-D-Glu-L-Lys-D-Ala-D-Ala)-di-trans,octa-cis-undecaprenyl diphosphate = [GlcNAc-(1-&gt;4)-Mur2Ac(oyl-L-Ala-gamma-D-Glu-L-Lys-D-Ala-D-Ala)](n+1)-di-trans,octa-cis-undecaprenyl diphosphate + di-trans,octa-cis-undecaprenyl diphosphate + H(+)</text>
        <dbReference type="Rhea" id="RHEA:23708"/>
        <dbReference type="Rhea" id="RHEA-COMP:9602"/>
        <dbReference type="Rhea" id="RHEA-COMP:9603"/>
        <dbReference type="ChEBI" id="CHEBI:15378"/>
        <dbReference type="ChEBI" id="CHEBI:58405"/>
        <dbReference type="ChEBI" id="CHEBI:60033"/>
        <dbReference type="ChEBI" id="CHEBI:78435"/>
        <dbReference type="EC" id="2.4.99.28"/>
    </reaction>
</comment>
<evidence type="ECO:0000256" key="9">
    <source>
        <dbReference type="ARBA" id="ARBA00022984"/>
    </source>
</evidence>
<keyword evidence="13" id="KW-0961">Cell wall biogenesis/degradation</keyword>
<dbReference type="InterPro" id="IPR036950">
    <property type="entry name" value="PBP_transglycosylase"/>
</dbReference>
<dbReference type="InterPro" id="IPR023346">
    <property type="entry name" value="Lysozyme-like_dom_sf"/>
</dbReference>
<evidence type="ECO:0000256" key="7">
    <source>
        <dbReference type="ARBA" id="ARBA00022801"/>
    </source>
</evidence>
<feature type="domain" description="Penicillin-binding protein transpeptidase" evidence="16">
    <location>
        <begin position="329"/>
        <end position="497"/>
    </location>
</feature>
<dbReference type="SUPFAM" id="SSF53955">
    <property type="entry name" value="Lysozyme-like"/>
    <property type="match status" value="1"/>
</dbReference>
<evidence type="ECO:0000256" key="6">
    <source>
        <dbReference type="ARBA" id="ARBA00022692"/>
    </source>
</evidence>
<dbReference type="Pfam" id="PF00905">
    <property type="entry name" value="Transpeptidase"/>
    <property type="match status" value="1"/>
</dbReference>
<keyword evidence="12" id="KW-0511">Multifunctional enzyme</keyword>
<dbReference type="SUPFAM" id="SSF56601">
    <property type="entry name" value="beta-lactamase/transpeptidase-like"/>
    <property type="match status" value="1"/>
</dbReference>
<evidence type="ECO:0000256" key="4">
    <source>
        <dbReference type="ARBA" id="ARBA00022676"/>
    </source>
</evidence>
<feature type="non-terminal residue" evidence="18">
    <location>
        <position position="515"/>
    </location>
</feature>
<dbReference type="InterPro" id="IPR012338">
    <property type="entry name" value="Beta-lactam/transpept-like"/>
</dbReference>
<protein>
    <recommendedName>
        <fullName evidence="14">peptidoglycan glycosyltransferase</fullName>
        <ecNumber evidence="14">2.4.99.28</ecNumber>
    </recommendedName>
</protein>
<dbReference type="GO" id="GO:0008360">
    <property type="term" value="P:regulation of cell shape"/>
    <property type="evidence" value="ECO:0007669"/>
    <property type="project" value="UniProtKB-KW"/>
</dbReference>
<feature type="non-terminal residue" evidence="18">
    <location>
        <position position="1"/>
    </location>
</feature>
<organism evidence="18">
    <name type="scientific">marine metagenome</name>
    <dbReference type="NCBI Taxonomy" id="408172"/>
    <lineage>
        <taxon>unclassified sequences</taxon>
        <taxon>metagenomes</taxon>
        <taxon>ecological metagenomes</taxon>
    </lineage>
</organism>
<dbReference type="InterPro" id="IPR050396">
    <property type="entry name" value="Glycosyltr_51/Transpeptidase"/>
</dbReference>
<keyword evidence="4" id="KW-0328">Glycosyltransferase</keyword>
<dbReference type="FunFam" id="1.10.3810.10:FF:000003">
    <property type="entry name" value="Penicillin-binding protein 1a"/>
    <property type="match status" value="1"/>
</dbReference>
<evidence type="ECO:0000256" key="10">
    <source>
        <dbReference type="ARBA" id="ARBA00022989"/>
    </source>
</evidence>
<evidence type="ECO:0000256" key="11">
    <source>
        <dbReference type="ARBA" id="ARBA00023136"/>
    </source>
</evidence>
<dbReference type="PANTHER" id="PTHR32282">
    <property type="entry name" value="BINDING PROTEIN TRANSPEPTIDASE, PUTATIVE-RELATED"/>
    <property type="match status" value="1"/>
</dbReference>
<dbReference type="GO" id="GO:0009252">
    <property type="term" value="P:peptidoglycan biosynthetic process"/>
    <property type="evidence" value="ECO:0007669"/>
    <property type="project" value="UniProtKB-KW"/>
</dbReference>
<dbReference type="AlphaFoldDB" id="A0A381YSV2"/>
<keyword evidence="8" id="KW-0133">Cell shape</keyword>
<keyword evidence="2" id="KW-0121">Carboxypeptidase</keyword>
<dbReference type="GO" id="GO:0004180">
    <property type="term" value="F:carboxypeptidase activity"/>
    <property type="evidence" value="ECO:0007669"/>
    <property type="project" value="UniProtKB-KW"/>
</dbReference>
<keyword evidence="10" id="KW-1133">Transmembrane helix</keyword>
<keyword evidence="3" id="KW-0645">Protease</keyword>
<gene>
    <name evidence="18" type="ORF">METZ01_LOCUS132972</name>
</gene>
<dbReference type="GO" id="GO:0071555">
    <property type="term" value="P:cell wall organization"/>
    <property type="evidence" value="ECO:0007669"/>
    <property type="project" value="UniProtKB-KW"/>
</dbReference>
<name>A0A381YSV2_9ZZZZ</name>
<evidence type="ECO:0000256" key="13">
    <source>
        <dbReference type="ARBA" id="ARBA00023316"/>
    </source>
</evidence>
<dbReference type="PANTHER" id="PTHR32282:SF33">
    <property type="entry name" value="PEPTIDOGLYCAN GLYCOSYLTRANSFERASE"/>
    <property type="match status" value="1"/>
</dbReference>
<evidence type="ECO:0000259" key="16">
    <source>
        <dbReference type="Pfam" id="PF00905"/>
    </source>
</evidence>
<dbReference type="Gene3D" id="1.10.3810.10">
    <property type="entry name" value="Biosynthetic peptidoglycan transglycosylase-like"/>
    <property type="match status" value="1"/>
</dbReference>
<accession>A0A381YSV2</accession>
<dbReference type="InterPro" id="IPR001264">
    <property type="entry name" value="Glyco_trans_51"/>
</dbReference>